<dbReference type="InterPro" id="IPR015672">
    <property type="entry name" value="GPHR/GTG"/>
</dbReference>
<evidence type="ECO:0000256" key="3">
    <source>
        <dbReference type="ARBA" id="ARBA00022989"/>
    </source>
</evidence>
<feature type="domain" description="Abscisic acid G-protein coupled receptor-like" evidence="7">
    <location>
        <begin position="349"/>
        <end position="528"/>
    </location>
</feature>
<keyword evidence="3 6" id="KW-1133">Transmembrane helix</keyword>
<feature type="transmembrane region" description="Helical" evidence="6">
    <location>
        <begin position="421"/>
        <end position="438"/>
    </location>
</feature>
<dbReference type="InterPro" id="IPR025969">
    <property type="entry name" value="ABA_GPCR_dom"/>
</dbReference>
<keyword evidence="4 6" id="KW-0472">Membrane</keyword>
<dbReference type="InterPro" id="IPR022535">
    <property type="entry name" value="Golgi_pH-regulator_cons_dom"/>
</dbReference>
<comment type="caution">
    <text evidence="9">The sequence shown here is derived from an EMBL/GenBank/DDBJ whole genome shotgun (WGS) entry which is preliminary data.</text>
</comment>
<name>A0A4U0WXU9_9PEZI</name>
<keyword evidence="2 6" id="KW-0812">Transmembrane</keyword>
<evidence type="ECO:0000256" key="2">
    <source>
        <dbReference type="ARBA" id="ARBA00022692"/>
    </source>
</evidence>
<dbReference type="Proteomes" id="UP000309340">
    <property type="component" value="Unassembled WGS sequence"/>
</dbReference>
<dbReference type="Pfam" id="PF12537">
    <property type="entry name" value="GPHR_N"/>
    <property type="match status" value="1"/>
</dbReference>
<feature type="transmembrane region" description="Helical" evidence="6">
    <location>
        <begin position="171"/>
        <end position="190"/>
    </location>
</feature>
<feature type="transmembrane region" description="Helical" evidence="6">
    <location>
        <begin position="91"/>
        <end position="111"/>
    </location>
</feature>
<dbReference type="EMBL" id="NAJQ01000523">
    <property type="protein sequence ID" value="TKA68231.1"/>
    <property type="molecule type" value="Genomic_DNA"/>
</dbReference>
<feature type="transmembrane region" description="Helical" evidence="6">
    <location>
        <begin position="357"/>
        <end position="374"/>
    </location>
</feature>
<comment type="subcellular location">
    <subcellularLocation>
        <location evidence="1">Membrane</location>
        <topology evidence="1">Multi-pass membrane protein</topology>
    </subcellularLocation>
</comment>
<dbReference type="OrthoDB" id="264392at2759"/>
<feature type="transmembrane region" description="Helical" evidence="6">
    <location>
        <begin position="131"/>
        <end position="150"/>
    </location>
</feature>
<evidence type="ECO:0000259" key="8">
    <source>
        <dbReference type="Pfam" id="PF12537"/>
    </source>
</evidence>
<proteinExistence type="predicted"/>
<evidence type="ECO:0000256" key="4">
    <source>
        <dbReference type="ARBA" id="ARBA00023136"/>
    </source>
</evidence>
<dbReference type="PANTHER" id="PTHR15948">
    <property type="entry name" value="G-PROTEIN COUPLED RECEPTOR 89-RELATED"/>
    <property type="match status" value="1"/>
</dbReference>
<feature type="transmembrane region" description="Helical" evidence="6">
    <location>
        <begin position="30"/>
        <end position="48"/>
    </location>
</feature>
<evidence type="ECO:0000313" key="9">
    <source>
        <dbReference type="EMBL" id="TKA68231.1"/>
    </source>
</evidence>
<evidence type="ECO:0000256" key="1">
    <source>
        <dbReference type="ARBA" id="ARBA00004141"/>
    </source>
</evidence>
<evidence type="ECO:0000259" key="7">
    <source>
        <dbReference type="Pfam" id="PF12430"/>
    </source>
</evidence>
<accession>A0A4U0WXU9</accession>
<evidence type="ECO:0000256" key="6">
    <source>
        <dbReference type="SAM" id="Phobius"/>
    </source>
</evidence>
<feature type="compositionally biased region" description="Acidic residues" evidence="5">
    <location>
        <begin position="534"/>
        <end position="544"/>
    </location>
</feature>
<feature type="region of interest" description="Disordered" evidence="5">
    <location>
        <begin position="533"/>
        <end position="552"/>
    </location>
</feature>
<dbReference type="AlphaFoldDB" id="A0A4U0WXU9"/>
<dbReference type="PANTHER" id="PTHR15948:SF0">
    <property type="entry name" value="GOLGI PH REGULATOR A-RELATED"/>
    <property type="match status" value="1"/>
</dbReference>
<dbReference type="Pfam" id="PF12430">
    <property type="entry name" value="ABA_GPCR"/>
    <property type="match status" value="1"/>
</dbReference>
<feature type="domain" description="Golgi pH regulator conserved" evidence="8">
    <location>
        <begin position="215"/>
        <end position="280"/>
    </location>
</feature>
<sequence length="552" mass="59989">MNPMLPASDCDDCAQNHLLRRLDSVPSTTIVWSLIPFILTWAATVAIAQHSLFPLLSDDAQQSKPGLPLFNKDTFKPSAYSLRGKIRSHKLAAVVFSTSIGLSTVLVELLLCEISNTLNPAARSLALRVTLSSLLVLSILVTPALELHGMAKTVLGISGETTSTRRTQPRIRFALEASLFLCWLVVFWYIPQTSILRTTLHSGNNGTHLPSDHAFTEACLERVGIIGISLMASLAGFAAVSSLWQTFGVRHRVVQDADVSRKEAALAATEAMLEGKQSRLRAYQRKMSEAGPSDKPGFMGRMIGSIRGGSSDAQEAKALQMEVAGLEAMRYQLSTSLSGLRARHTEQRRSRTTRGQLINVFNTAFALYCAYRIFATSLSSLRRYAQPNQSFATSDPINNVLALLTTHWDPTLDRAAWSRQISFLLSGVMLLASFNAVLQTFRLFARFAPSLLQHTDSTSLPLIISQVAGTYVISSALLLRSNLPEEVGGVISDALGAPLEARFVEGWFESWFLVAVGLTATGILVGRKVGGGGEDSDGWEDEGSGVEMGKRS</sequence>
<evidence type="ECO:0008006" key="11">
    <source>
        <dbReference type="Google" id="ProtNLM"/>
    </source>
</evidence>
<organism evidence="9 10">
    <name type="scientific">Friedmanniomyces simplex</name>
    <dbReference type="NCBI Taxonomy" id="329884"/>
    <lineage>
        <taxon>Eukaryota</taxon>
        <taxon>Fungi</taxon>
        <taxon>Dikarya</taxon>
        <taxon>Ascomycota</taxon>
        <taxon>Pezizomycotina</taxon>
        <taxon>Dothideomycetes</taxon>
        <taxon>Dothideomycetidae</taxon>
        <taxon>Mycosphaerellales</taxon>
        <taxon>Teratosphaeriaceae</taxon>
        <taxon>Friedmanniomyces</taxon>
    </lineage>
</organism>
<evidence type="ECO:0000256" key="5">
    <source>
        <dbReference type="SAM" id="MobiDB-lite"/>
    </source>
</evidence>
<dbReference type="GO" id="GO:0016020">
    <property type="term" value="C:membrane"/>
    <property type="evidence" value="ECO:0007669"/>
    <property type="project" value="UniProtKB-SubCell"/>
</dbReference>
<protein>
    <recommendedName>
        <fullName evidence="11">Abscisic acid G-protein coupled receptor-like domain-containing protein</fullName>
    </recommendedName>
</protein>
<reference evidence="9 10" key="1">
    <citation type="submission" date="2017-03" db="EMBL/GenBank/DDBJ databases">
        <title>Genomes of endolithic fungi from Antarctica.</title>
        <authorList>
            <person name="Coleine C."/>
            <person name="Masonjones S."/>
            <person name="Stajich J.E."/>
        </authorList>
    </citation>
    <scope>NUCLEOTIDE SEQUENCE [LARGE SCALE GENOMIC DNA]</scope>
    <source>
        <strain evidence="9 10">CCFEE 5184</strain>
    </source>
</reference>
<feature type="transmembrane region" description="Helical" evidence="6">
    <location>
        <begin position="223"/>
        <end position="244"/>
    </location>
</feature>
<keyword evidence="10" id="KW-1185">Reference proteome</keyword>
<gene>
    <name evidence="9" type="ORF">B0A55_09847</name>
</gene>
<evidence type="ECO:0000313" key="10">
    <source>
        <dbReference type="Proteomes" id="UP000309340"/>
    </source>
</evidence>